<proteinExistence type="predicted"/>
<gene>
    <name evidence="1" type="ORF">METZ01_LOCUS27107</name>
</gene>
<evidence type="ECO:0000313" key="1">
    <source>
        <dbReference type="EMBL" id="SUZ74253.1"/>
    </source>
</evidence>
<accession>A0A381Q9D7</accession>
<organism evidence="1">
    <name type="scientific">marine metagenome</name>
    <dbReference type="NCBI Taxonomy" id="408172"/>
    <lineage>
        <taxon>unclassified sequences</taxon>
        <taxon>metagenomes</taxon>
        <taxon>ecological metagenomes</taxon>
    </lineage>
</organism>
<name>A0A381Q9D7_9ZZZZ</name>
<dbReference type="AlphaFoldDB" id="A0A381Q9D7"/>
<dbReference type="EMBL" id="UINC01001205">
    <property type="protein sequence ID" value="SUZ74253.1"/>
    <property type="molecule type" value="Genomic_DNA"/>
</dbReference>
<sequence length="27" mass="2754">MIKTIIPSGLPCNINTGMNIAGSVPVL</sequence>
<protein>
    <submittedName>
        <fullName evidence="1">Uncharacterized protein</fullName>
    </submittedName>
</protein>
<reference evidence="1" key="1">
    <citation type="submission" date="2018-05" db="EMBL/GenBank/DDBJ databases">
        <authorList>
            <person name="Lanie J.A."/>
            <person name="Ng W.-L."/>
            <person name="Kazmierczak K.M."/>
            <person name="Andrzejewski T.M."/>
            <person name="Davidsen T.M."/>
            <person name="Wayne K.J."/>
            <person name="Tettelin H."/>
            <person name="Glass J.I."/>
            <person name="Rusch D."/>
            <person name="Podicherti R."/>
            <person name="Tsui H.-C.T."/>
            <person name="Winkler M.E."/>
        </authorList>
    </citation>
    <scope>NUCLEOTIDE SEQUENCE</scope>
</reference>